<name>A0A932CL84_UNCTE</name>
<evidence type="ECO:0000256" key="1">
    <source>
        <dbReference type="SAM" id="Phobius"/>
    </source>
</evidence>
<dbReference type="Proteomes" id="UP000769766">
    <property type="component" value="Unassembled WGS sequence"/>
</dbReference>
<dbReference type="SUPFAM" id="SSF103088">
    <property type="entry name" value="OmpA-like"/>
    <property type="match status" value="1"/>
</dbReference>
<keyword evidence="1" id="KW-0812">Transmembrane</keyword>
<feature type="transmembrane region" description="Helical" evidence="1">
    <location>
        <begin position="201"/>
        <end position="221"/>
    </location>
</feature>
<gene>
    <name evidence="2" type="ORF">HYY20_00030</name>
</gene>
<dbReference type="InterPro" id="IPR036737">
    <property type="entry name" value="OmpA-like_sf"/>
</dbReference>
<keyword evidence="1" id="KW-0472">Membrane</keyword>
<keyword evidence="1" id="KW-1133">Transmembrane helix</keyword>
<sequence length="344" mass="39323">MKKRIIGGLAFMVVLYLVIFIASSEEVPGYEVVLFCRIGDFDPFGSAKMNEKLVAQFNEFVNDVQNLGVPVASLRLVIDAHTDEIGSVKVNEKVAKNRAESCSKEIARRLPEINIFRTREIPYEPDKKNVNARACSLTVFAPIGEAATLRGVKKSQDEIRYEVSSLKKSAKANSITLQRTKSGMDSVETLLKDMIPGLKTIYLFFGSMLLLLFILLSYLFWKRFRKYATRPERVQTLVVTDVEPGGRIIEELHMVTGEAVYIRDTGELLLYHFPIRDKVPEKDRNEVEKHIREDLKKYYKVINNFSIRGEPDPTQLFREKMVPKIQALFRRGIIVRAKALGEMK</sequence>
<protein>
    <submittedName>
        <fullName evidence="2">Uncharacterized protein</fullName>
    </submittedName>
</protein>
<comment type="caution">
    <text evidence="2">The sequence shown here is derived from an EMBL/GenBank/DDBJ whole genome shotgun (WGS) entry which is preliminary data.</text>
</comment>
<dbReference type="EMBL" id="JACPRF010000001">
    <property type="protein sequence ID" value="MBI2875252.1"/>
    <property type="molecule type" value="Genomic_DNA"/>
</dbReference>
<dbReference type="AlphaFoldDB" id="A0A932CL84"/>
<evidence type="ECO:0000313" key="3">
    <source>
        <dbReference type="Proteomes" id="UP000769766"/>
    </source>
</evidence>
<organism evidence="2 3">
    <name type="scientific">Tectimicrobiota bacterium</name>
    <dbReference type="NCBI Taxonomy" id="2528274"/>
    <lineage>
        <taxon>Bacteria</taxon>
        <taxon>Pseudomonadati</taxon>
        <taxon>Nitrospinota/Tectimicrobiota group</taxon>
        <taxon>Candidatus Tectimicrobiota</taxon>
    </lineage>
</organism>
<accession>A0A932CL84</accession>
<proteinExistence type="predicted"/>
<reference evidence="2" key="1">
    <citation type="submission" date="2020-07" db="EMBL/GenBank/DDBJ databases">
        <title>Huge and variable diversity of episymbiotic CPR bacteria and DPANN archaea in groundwater ecosystems.</title>
        <authorList>
            <person name="He C.Y."/>
            <person name="Keren R."/>
            <person name="Whittaker M."/>
            <person name="Farag I.F."/>
            <person name="Doudna J."/>
            <person name="Cate J.H.D."/>
            <person name="Banfield J.F."/>
        </authorList>
    </citation>
    <scope>NUCLEOTIDE SEQUENCE</scope>
    <source>
        <strain evidence="2">NC_groundwater_672_Ag_B-0.1um_62_36</strain>
    </source>
</reference>
<dbReference type="Gene3D" id="3.30.1330.60">
    <property type="entry name" value="OmpA-like domain"/>
    <property type="match status" value="1"/>
</dbReference>
<evidence type="ECO:0000313" key="2">
    <source>
        <dbReference type="EMBL" id="MBI2875252.1"/>
    </source>
</evidence>